<dbReference type="InterPro" id="IPR008921">
    <property type="entry name" value="DNA_pol3_clamp-load_cplx_C"/>
</dbReference>
<keyword evidence="5" id="KW-0479">Metal-binding</keyword>
<dbReference type="Gene3D" id="1.20.272.10">
    <property type="match status" value="1"/>
</dbReference>
<dbReference type="SMART" id="SM00382">
    <property type="entry name" value="AAA"/>
    <property type="match status" value="1"/>
</dbReference>
<protein>
    <recommendedName>
        <fullName evidence="11">DNA polymerase III subunit gamma/tau</fullName>
        <ecNumber evidence="11">2.7.7.7</ecNumber>
    </recommendedName>
</protein>
<keyword evidence="2 11" id="KW-0808">Transferase</keyword>
<accession>A0ABP9N4B2</accession>
<dbReference type="NCBIfam" id="NF006585">
    <property type="entry name" value="PRK09111.1"/>
    <property type="match status" value="1"/>
</dbReference>
<dbReference type="CDD" id="cd00009">
    <property type="entry name" value="AAA"/>
    <property type="match status" value="1"/>
</dbReference>
<dbReference type="SUPFAM" id="SSF48019">
    <property type="entry name" value="post-AAA+ oligomerization domain-like"/>
    <property type="match status" value="1"/>
</dbReference>
<feature type="domain" description="AAA+ ATPase" evidence="13">
    <location>
        <begin position="48"/>
        <end position="194"/>
    </location>
</feature>
<dbReference type="InterPro" id="IPR045085">
    <property type="entry name" value="HLD_clamp_pol_III_gamma_tau"/>
</dbReference>
<dbReference type="SUPFAM" id="SSF52540">
    <property type="entry name" value="P-loop containing nucleoside triphosphate hydrolases"/>
    <property type="match status" value="1"/>
</dbReference>
<evidence type="ECO:0000256" key="12">
    <source>
        <dbReference type="SAM" id="MobiDB-lite"/>
    </source>
</evidence>
<keyword evidence="4 11" id="KW-0235">DNA replication</keyword>
<dbReference type="Pfam" id="PF12169">
    <property type="entry name" value="DNA_pol3_gamma3"/>
    <property type="match status" value="1"/>
</dbReference>
<dbReference type="InterPro" id="IPR012763">
    <property type="entry name" value="DNA_pol_III_sug/sutau_N"/>
</dbReference>
<comment type="similarity">
    <text evidence="1 11">Belongs to the DnaX/STICHEL family.</text>
</comment>
<keyword evidence="6 11" id="KW-0547">Nucleotide-binding</keyword>
<proteinExistence type="inferred from homology"/>
<feature type="compositionally biased region" description="Polar residues" evidence="12">
    <location>
        <begin position="453"/>
        <end position="472"/>
    </location>
</feature>
<evidence type="ECO:0000256" key="8">
    <source>
        <dbReference type="ARBA" id="ARBA00022840"/>
    </source>
</evidence>
<dbReference type="InterPro" id="IPR022107">
    <property type="entry name" value="DNA_pol_III_gamma/tau_C"/>
</dbReference>
<evidence type="ECO:0000256" key="10">
    <source>
        <dbReference type="ARBA" id="ARBA00049244"/>
    </source>
</evidence>
<gene>
    <name evidence="11" type="primary">dnaX</name>
    <name evidence="14" type="ORF">GCM10023261_05680</name>
</gene>
<dbReference type="InterPro" id="IPR050238">
    <property type="entry name" value="DNA_Rep/Repair_Clamp_Loader"/>
</dbReference>
<keyword evidence="8 11" id="KW-0067">ATP-binding</keyword>
<sequence>MESLMKNMPIETTYRVLARKYRPQNFSDLIGQEAMVRTLTNAFEKGRIAQAWMLTGIRGVGKTTTARILARALNYKTKDIDQPSTVLKTLGEHCAEIIEGRHIDVIEMDAASHTGIDDIREIIEQIRYRPVSARYKVYIIDEVHMLSTQAFNGLLKTLEEPPAHVKFIFATTEIRKVPITILSRCQRFDLRRIESTVLVTHLRQIAQHENVEVEDKALFMIARAAEGSVRDALSIFDQAIAHSNGNVSAVAVRTMLGLADQARIIDLFEFIMKGNIVNALHELRSQYDAGADPLTILTELADFNHLVTRLRFTPEIAEDLSLTEDERLRSLDFSQKLSVPVLSQNWQMLLKGLQEVSQTTRPLQAAEMLLIRLAHTSDLPTLGEVLKKLEQEKTSLTIVDNSSHQKSANANDTTKIAVVDTHPFPRVSNAPINQQDFKKTLKNQLDHSLQSQDSLKAQDSLKVQTAQNTPSPRMTEVLEVSPSVFPSENIANLPHSSKQTAEQITEPQTIVIDSLHDIIKLAEQYNEISFKLLVKEFVHPVSFEPEHITLRLAKDAPRSLANDIKKMLSQWTEKRWKITFVNEGGGPTLQEENVAIQKKLFSNAEADPDIAKILNYFPEAKIVDIRLNKQENNLDLLPDTFKNTDTFENESDINDE</sequence>
<dbReference type="NCBIfam" id="NF004046">
    <property type="entry name" value="PRK05563.1"/>
    <property type="match status" value="1"/>
</dbReference>
<evidence type="ECO:0000256" key="4">
    <source>
        <dbReference type="ARBA" id="ARBA00022705"/>
    </source>
</evidence>
<dbReference type="InterPro" id="IPR027417">
    <property type="entry name" value="P-loop_NTPase"/>
</dbReference>
<dbReference type="Pfam" id="PF22608">
    <property type="entry name" value="DNAX_ATPase_lid"/>
    <property type="match status" value="1"/>
</dbReference>
<dbReference type="InterPro" id="IPR003593">
    <property type="entry name" value="AAA+_ATPase"/>
</dbReference>
<evidence type="ECO:0000256" key="11">
    <source>
        <dbReference type="RuleBase" id="RU364063"/>
    </source>
</evidence>
<dbReference type="Gene3D" id="3.40.50.300">
    <property type="entry name" value="P-loop containing nucleotide triphosphate hydrolases"/>
    <property type="match status" value="1"/>
</dbReference>
<dbReference type="Proteomes" id="UP001500864">
    <property type="component" value="Unassembled WGS sequence"/>
</dbReference>
<comment type="subunit">
    <text evidence="11">DNA polymerase III contains a core (composed of alpha, epsilon and theta chains) that associates with a tau subunit. This core dimerizes to form the POLIII' complex. PolIII' associates with the gamma complex (composed of gamma, delta, delta', psi and chi chains) and with the beta chain to form the complete DNA polymerase III complex.</text>
</comment>
<evidence type="ECO:0000256" key="7">
    <source>
        <dbReference type="ARBA" id="ARBA00022833"/>
    </source>
</evidence>
<keyword evidence="7" id="KW-0862">Zinc</keyword>
<dbReference type="NCBIfam" id="TIGR02397">
    <property type="entry name" value="dnaX_nterm"/>
    <property type="match status" value="1"/>
</dbReference>
<dbReference type="Gene3D" id="1.10.8.60">
    <property type="match status" value="1"/>
</dbReference>
<evidence type="ECO:0000313" key="14">
    <source>
        <dbReference type="EMBL" id="GAA5105892.1"/>
    </source>
</evidence>
<dbReference type="InterPro" id="IPR022754">
    <property type="entry name" value="DNA_pol_III_gamma-3"/>
</dbReference>
<evidence type="ECO:0000256" key="3">
    <source>
        <dbReference type="ARBA" id="ARBA00022695"/>
    </source>
</evidence>
<evidence type="ECO:0000256" key="5">
    <source>
        <dbReference type="ARBA" id="ARBA00022723"/>
    </source>
</evidence>
<dbReference type="EC" id="2.7.7.7" evidence="11"/>
<dbReference type="Pfam" id="PF13177">
    <property type="entry name" value="DNA_pol3_delta2"/>
    <property type="match status" value="1"/>
</dbReference>
<evidence type="ECO:0000256" key="6">
    <source>
        <dbReference type="ARBA" id="ARBA00022741"/>
    </source>
</evidence>
<dbReference type="CDD" id="cd18137">
    <property type="entry name" value="HLD_clamp_pol_III_gamma_tau"/>
    <property type="match status" value="1"/>
</dbReference>
<evidence type="ECO:0000256" key="2">
    <source>
        <dbReference type="ARBA" id="ARBA00022679"/>
    </source>
</evidence>
<dbReference type="Pfam" id="PF12362">
    <property type="entry name" value="DUF3646"/>
    <property type="match status" value="1"/>
</dbReference>
<evidence type="ECO:0000259" key="13">
    <source>
        <dbReference type="SMART" id="SM00382"/>
    </source>
</evidence>
<dbReference type="PANTHER" id="PTHR11669">
    <property type="entry name" value="REPLICATION FACTOR C / DNA POLYMERASE III GAMMA-TAU SUBUNIT"/>
    <property type="match status" value="1"/>
</dbReference>
<comment type="function">
    <text evidence="11">DNA polymerase III is a complex, multichain enzyme responsible for most of the replicative synthesis in bacteria. This DNA polymerase also exhibits 3' to 5' exonuclease activity.</text>
</comment>
<dbReference type="EMBL" id="BAABIZ010000004">
    <property type="protein sequence ID" value="GAA5105892.1"/>
    <property type="molecule type" value="Genomic_DNA"/>
</dbReference>
<evidence type="ECO:0000256" key="9">
    <source>
        <dbReference type="ARBA" id="ARBA00022932"/>
    </source>
</evidence>
<organism evidence="14 15">
    <name type="scientific">Bartonella jaculi</name>
    <dbReference type="NCBI Taxonomy" id="686226"/>
    <lineage>
        <taxon>Bacteria</taxon>
        <taxon>Pseudomonadati</taxon>
        <taxon>Pseudomonadota</taxon>
        <taxon>Alphaproteobacteria</taxon>
        <taxon>Hyphomicrobiales</taxon>
        <taxon>Bartonellaceae</taxon>
        <taxon>Bartonella</taxon>
    </lineage>
</organism>
<evidence type="ECO:0000256" key="1">
    <source>
        <dbReference type="ARBA" id="ARBA00006360"/>
    </source>
</evidence>
<dbReference type="PANTHER" id="PTHR11669:SF0">
    <property type="entry name" value="PROTEIN STICHEL-LIKE 2"/>
    <property type="match status" value="1"/>
</dbReference>
<reference evidence="15" key="1">
    <citation type="journal article" date="2019" name="Int. J. Syst. Evol. Microbiol.">
        <title>The Global Catalogue of Microorganisms (GCM) 10K type strain sequencing project: providing services to taxonomists for standard genome sequencing and annotation.</title>
        <authorList>
            <consortium name="The Broad Institute Genomics Platform"/>
            <consortium name="The Broad Institute Genome Sequencing Center for Infectious Disease"/>
            <person name="Wu L."/>
            <person name="Ma J."/>
        </authorList>
    </citation>
    <scope>NUCLEOTIDE SEQUENCE [LARGE SCALE GENOMIC DNA]</scope>
    <source>
        <strain evidence="15">JCM 17712</strain>
    </source>
</reference>
<keyword evidence="9 11" id="KW-0239">DNA-directed DNA polymerase</keyword>
<keyword evidence="3 11" id="KW-0548">Nucleotidyltransferase</keyword>
<comment type="caution">
    <text evidence="14">The sequence shown here is derived from an EMBL/GenBank/DDBJ whole genome shotgun (WGS) entry which is preliminary data.</text>
</comment>
<keyword evidence="15" id="KW-1185">Reference proteome</keyword>
<comment type="catalytic activity">
    <reaction evidence="10 11">
        <text>DNA(n) + a 2'-deoxyribonucleoside 5'-triphosphate = DNA(n+1) + diphosphate</text>
        <dbReference type="Rhea" id="RHEA:22508"/>
        <dbReference type="Rhea" id="RHEA-COMP:17339"/>
        <dbReference type="Rhea" id="RHEA-COMP:17340"/>
        <dbReference type="ChEBI" id="CHEBI:33019"/>
        <dbReference type="ChEBI" id="CHEBI:61560"/>
        <dbReference type="ChEBI" id="CHEBI:173112"/>
        <dbReference type="EC" id="2.7.7.7"/>
    </reaction>
</comment>
<evidence type="ECO:0000313" key="15">
    <source>
        <dbReference type="Proteomes" id="UP001500864"/>
    </source>
</evidence>
<feature type="region of interest" description="Disordered" evidence="12">
    <location>
        <begin position="453"/>
        <end position="475"/>
    </location>
</feature>
<name>A0ABP9N4B2_9HYPH</name>